<accession>A0AAV4DKF0</accession>
<evidence type="ECO:0000313" key="2">
    <source>
        <dbReference type="Proteomes" id="UP000735302"/>
    </source>
</evidence>
<gene>
    <name evidence="1" type="ORF">PoB_007116900</name>
</gene>
<sequence>MSPCGNKQAGLSQKLESLEYSPLAWFYVGQSKTDSKSNTYPKKHRCAYKNMGGTAKWMQILAIIGQDYALESGGSPFSILNCLMHFRILGNSYLQSQAMAHNPLVILGVTHDVARSLILCNKSTTLNATGRLS</sequence>
<name>A0AAV4DKF0_9GAST</name>
<protein>
    <submittedName>
        <fullName evidence="1">Uncharacterized protein</fullName>
    </submittedName>
</protein>
<proteinExistence type="predicted"/>
<dbReference type="AlphaFoldDB" id="A0AAV4DKF0"/>
<keyword evidence="2" id="KW-1185">Reference proteome</keyword>
<evidence type="ECO:0000313" key="1">
    <source>
        <dbReference type="EMBL" id="GFO44664.1"/>
    </source>
</evidence>
<comment type="caution">
    <text evidence="1">The sequence shown here is derived from an EMBL/GenBank/DDBJ whole genome shotgun (WGS) entry which is preliminary data.</text>
</comment>
<dbReference type="Proteomes" id="UP000735302">
    <property type="component" value="Unassembled WGS sequence"/>
</dbReference>
<dbReference type="EMBL" id="BLXT01007982">
    <property type="protein sequence ID" value="GFO44664.1"/>
    <property type="molecule type" value="Genomic_DNA"/>
</dbReference>
<reference evidence="1 2" key="1">
    <citation type="journal article" date="2021" name="Elife">
        <title>Chloroplast acquisition without the gene transfer in kleptoplastic sea slugs, Plakobranchus ocellatus.</title>
        <authorList>
            <person name="Maeda T."/>
            <person name="Takahashi S."/>
            <person name="Yoshida T."/>
            <person name="Shimamura S."/>
            <person name="Takaki Y."/>
            <person name="Nagai Y."/>
            <person name="Toyoda A."/>
            <person name="Suzuki Y."/>
            <person name="Arimoto A."/>
            <person name="Ishii H."/>
            <person name="Satoh N."/>
            <person name="Nishiyama T."/>
            <person name="Hasebe M."/>
            <person name="Maruyama T."/>
            <person name="Minagawa J."/>
            <person name="Obokata J."/>
            <person name="Shigenobu S."/>
        </authorList>
    </citation>
    <scope>NUCLEOTIDE SEQUENCE [LARGE SCALE GENOMIC DNA]</scope>
</reference>
<organism evidence="1 2">
    <name type="scientific">Plakobranchus ocellatus</name>
    <dbReference type="NCBI Taxonomy" id="259542"/>
    <lineage>
        <taxon>Eukaryota</taxon>
        <taxon>Metazoa</taxon>
        <taxon>Spiralia</taxon>
        <taxon>Lophotrochozoa</taxon>
        <taxon>Mollusca</taxon>
        <taxon>Gastropoda</taxon>
        <taxon>Heterobranchia</taxon>
        <taxon>Euthyneura</taxon>
        <taxon>Panpulmonata</taxon>
        <taxon>Sacoglossa</taxon>
        <taxon>Placobranchoidea</taxon>
        <taxon>Plakobranchidae</taxon>
        <taxon>Plakobranchus</taxon>
    </lineage>
</organism>